<sequence>MVMAPSSFSLQRTIVCRALVSGSTTATTTTTTITSRYIKARDTRSGLWLNSGGRGSSSRVSLLHSSSSRRRIDAPPVLATSERETEITSVEELADGSIFFSFGGSPPIQSMKKTSQPRAEHHMAVDAPPHSTSVHQPHSISQSQKRSPIRASAVRKKGTAGHRIEEATTAMPIQEKLQEAVGTTTVKSDHPSRLPSAFSKRSPIPSKKEHTLFTSPEIVPQVSPAPLLKDHGASSTNAYHYRVDPMKDSPLSPALQEIVGTGLEFLIQDGDSDTEFKTETHSLTDGEERSKNVKVSVSVKHFGTHVSSENGSVTHDLSSYKLPELRSLAKSRGLKGYSKLKKGQLLDLLNASES</sequence>
<evidence type="ECO:0000256" key="1">
    <source>
        <dbReference type="SAM" id="MobiDB-lite"/>
    </source>
</evidence>
<organism evidence="3 4">
    <name type="scientific">Sphagnum troendelagicum</name>
    <dbReference type="NCBI Taxonomy" id="128251"/>
    <lineage>
        <taxon>Eukaryota</taxon>
        <taxon>Viridiplantae</taxon>
        <taxon>Streptophyta</taxon>
        <taxon>Embryophyta</taxon>
        <taxon>Bryophyta</taxon>
        <taxon>Sphagnophytina</taxon>
        <taxon>Sphagnopsida</taxon>
        <taxon>Sphagnales</taxon>
        <taxon>Sphagnaceae</taxon>
        <taxon>Sphagnum</taxon>
    </lineage>
</organism>
<dbReference type="InterPro" id="IPR011112">
    <property type="entry name" value="Rho-like_N"/>
</dbReference>
<name>A0ABP0USZ4_9BRYO</name>
<dbReference type="EMBL" id="OZ019898">
    <property type="protein sequence ID" value="CAK9228693.1"/>
    <property type="molecule type" value="Genomic_DNA"/>
</dbReference>
<proteinExistence type="predicted"/>
<evidence type="ECO:0000313" key="4">
    <source>
        <dbReference type="Proteomes" id="UP001497512"/>
    </source>
</evidence>
<accession>A0ABP0USZ4</accession>
<dbReference type="Proteomes" id="UP001497512">
    <property type="component" value="Chromosome 6"/>
</dbReference>
<feature type="compositionally biased region" description="Polar residues" evidence="1">
    <location>
        <begin position="130"/>
        <end position="146"/>
    </location>
</feature>
<dbReference type="Pfam" id="PF07498">
    <property type="entry name" value="Rho_N"/>
    <property type="match status" value="1"/>
</dbReference>
<feature type="region of interest" description="Disordered" evidence="1">
    <location>
        <begin position="128"/>
        <end position="150"/>
    </location>
</feature>
<feature type="domain" description="Rho termination factor-like N-terminal" evidence="2">
    <location>
        <begin position="316"/>
        <end position="353"/>
    </location>
</feature>
<protein>
    <recommendedName>
        <fullName evidence="2">Rho termination factor-like N-terminal domain-containing protein</fullName>
    </recommendedName>
</protein>
<dbReference type="PANTHER" id="PTHR34449:SF2">
    <property type="entry name" value="RHO TERMINATION FACTOR"/>
    <property type="match status" value="1"/>
</dbReference>
<gene>
    <name evidence="3" type="ORF">CSSPTR1EN2_LOCUS19333</name>
</gene>
<feature type="region of interest" description="Disordered" evidence="1">
    <location>
        <begin position="49"/>
        <end position="70"/>
    </location>
</feature>
<evidence type="ECO:0000259" key="2">
    <source>
        <dbReference type="SMART" id="SM00959"/>
    </source>
</evidence>
<feature type="compositionally biased region" description="Low complexity" evidence="1">
    <location>
        <begin position="49"/>
        <end position="66"/>
    </location>
</feature>
<dbReference type="SMART" id="SM00959">
    <property type="entry name" value="Rho_N"/>
    <property type="match status" value="1"/>
</dbReference>
<evidence type="ECO:0000313" key="3">
    <source>
        <dbReference type="EMBL" id="CAK9228693.1"/>
    </source>
</evidence>
<reference evidence="3" key="1">
    <citation type="submission" date="2024-02" db="EMBL/GenBank/DDBJ databases">
        <authorList>
            <consortium name="ELIXIR-Norway"/>
            <consortium name="Elixir Norway"/>
        </authorList>
    </citation>
    <scope>NUCLEOTIDE SEQUENCE</scope>
</reference>
<keyword evidence="4" id="KW-1185">Reference proteome</keyword>
<dbReference type="PANTHER" id="PTHR34449">
    <property type="entry name" value="RHO TERMINATION FACTOR"/>
    <property type="match status" value="1"/>
</dbReference>
<feature type="region of interest" description="Disordered" evidence="1">
    <location>
        <begin position="184"/>
        <end position="208"/>
    </location>
</feature>